<dbReference type="Proteomes" id="UP000027195">
    <property type="component" value="Unassembled WGS sequence"/>
</dbReference>
<evidence type="ECO:0000256" key="1">
    <source>
        <dbReference type="SAM" id="Phobius"/>
    </source>
</evidence>
<feature type="transmembrane region" description="Helical" evidence="1">
    <location>
        <begin position="37"/>
        <end position="58"/>
    </location>
</feature>
<organism evidence="2 3">
    <name type="scientific">Botryobasidium botryosum (strain FD-172 SS1)</name>
    <dbReference type="NCBI Taxonomy" id="930990"/>
    <lineage>
        <taxon>Eukaryota</taxon>
        <taxon>Fungi</taxon>
        <taxon>Dikarya</taxon>
        <taxon>Basidiomycota</taxon>
        <taxon>Agaricomycotina</taxon>
        <taxon>Agaricomycetes</taxon>
        <taxon>Cantharellales</taxon>
        <taxon>Botryobasidiaceae</taxon>
        <taxon>Botryobasidium</taxon>
    </lineage>
</organism>
<evidence type="ECO:0000313" key="3">
    <source>
        <dbReference type="Proteomes" id="UP000027195"/>
    </source>
</evidence>
<dbReference type="HOGENOM" id="CLU_2236173_0_0_1"/>
<dbReference type="InParanoid" id="A0A067MG72"/>
<gene>
    <name evidence="2" type="ORF">BOTBODRAFT_470761</name>
</gene>
<name>A0A067MG72_BOTB1</name>
<dbReference type="AlphaFoldDB" id="A0A067MG72"/>
<proteinExistence type="predicted"/>
<keyword evidence="3" id="KW-1185">Reference proteome</keyword>
<evidence type="ECO:0000313" key="2">
    <source>
        <dbReference type="EMBL" id="KDQ10852.1"/>
    </source>
</evidence>
<keyword evidence="1" id="KW-0812">Transmembrane</keyword>
<sequence>MSHRDVFLDINHSAAETGRDRMEALLPVALHDAHPPLIWLLGPLGLLLGLPMLVTNLLPSCQAGYMLEGAYSVFPSRAAHFQDCILASNGSTPDCQSAMVISSRW</sequence>
<protein>
    <submittedName>
        <fullName evidence="2">Uncharacterized protein</fullName>
    </submittedName>
</protein>
<reference evidence="3" key="1">
    <citation type="journal article" date="2014" name="Proc. Natl. Acad. Sci. U.S.A.">
        <title>Extensive sampling of basidiomycete genomes demonstrates inadequacy of the white-rot/brown-rot paradigm for wood decay fungi.</title>
        <authorList>
            <person name="Riley R."/>
            <person name="Salamov A.A."/>
            <person name="Brown D.W."/>
            <person name="Nagy L.G."/>
            <person name="Floudas D."/>
            <person name="Held B.W."/>
            <person name="Levasseur A."/>
            <person name="Lombard V."/>
            <person name="Morin E."/>
            <person name="Otillar R."/>
            <person name="Lindquist E.A."/>
            <person name="Sun H."/>
            <person name="LaButti K.M."/>
            <person name="Schmutz J."/>
            <person name="Jabbour D."/>
            <person name="Luo H."/>
            <person name="Baker S.E."/>
            <person name="Pisabarro A.G."/>
            <person name="Walton J.D."/>
            <person name="Blanchette R.A."/>
            <person name="Henrissat B."/>
            <person name="Martin F."/>
            <person name="Cullen D."/>
            <person name="Hibbett D.S."/>
            <person name="Grigoriev I.V."/>
        </authorList>
    </citation>
    <scope>NUCLEOTIDE SEQUENCE [LARGE SCALE GENOMIC DNA]</scope>
    <source>
        <strain evidence="3">FD-172 SS1</strain>
    </source>
</reference>
<keyword evidence="1" id="KW-1133">Transmembrane helix</keyword>
<keyword evidence="1" id="KW-0472">Membrane</keyword>
<accession>A0A067MG72</accession>
<dbReference type="EMBL" id="KL198063">
    <property type="protein sequence ID" value="KDQ10852.1"/>
    <property type="molecule type" value="Genomic_DNA"/>
</dbReference>